<evidence type="ECO:0000256" key="4">
    <source>
        <dbReference type="ARBA" id="ARBA00022692"/>
    </source>
</evidence>
<accession>A0ABS4PUH0</accession>
<feature type="transmembrane region" description="Helical" evidence="8">
    <location>
        <begin position="108"/>
        <end position="129"/>
    </location>
</feature>
<protein>
    <submittedName>
        <fullName evidence="9">Alpha-1,2-mannosyltransferase</fullName>
        <ecNumber evidence="9">2.4.1.-</ecNumber>
    </submittedName>
</protein>
<evidence type="ECO:0000256" key="1">
    <source>
        <dbReference type="ARBA" id="ARBA00004651"/>
    </source>
</evidence>
<dbReference type="EC" id="2.4.1.-" evidence="9"/>
<keyword evidence="2" id="KW-1003">Cell membrane</keyword>
<evidence type="ECO:0000313" key="10">
    <source>
        <dbReference type="Proteomes" id="UP000741013"/>
    </source>
</evidence>
<evidence type="ECO:0000256" key="8">
    <source>
        <dbReference type="SAM" id="Phobius"/>
    </source>
</evidence>
<dbReference type="Proteomes" id="UP000741013">
    <property type="component" value="Unassembled WGS sequence"/>
</dbReference>
<feature type="transmembrane region" description="Helical" evidence="8">
    <location>
        <begin position="180"/>
        <end position="198"/>
    </location>
</feature>
<sequence length="348" mass="37789">MKALIALVSAGLGATGLLWWVLGLPLGVDTAVYRAGGWAVLHGEPLYEHLRALPEWTPELPFTYPPFAALLFTPFATLPAQLCWSLLAMTAAPALLVTVRAFTDDRRWWLVLGGFALYPVWQGIGLGQVNLVLMTLVVTDVLVLRDSRYRGLLIGLAAAIKLVPLIFIGHLLLTGRRTAALRALGAFAAATALGFLVLPEDSVRYWTSAIFNDHFAQTKGWIGNQSWQGFVARTAPEDWGLPLTAGFCVLAVFASALVARRLHLAGDARGALLTTAGCALLVSPISWTHHWVWLVPLLAFRPSLRLLAPVFALPVAITGELYLITAVVLLGARVRAPSRRLTRARSLR</sequence>
<feature type="transmembrane region" description="Helical" evidence="8">
    <location>
        <begin position="306"/>
        <end position="330"/>
    </location>
</feature>
<keyword evidence="5 8" id="KW-1133">Transmembrane helix</keyword>
<feature type="transmembrane region" description="Helical" evidence="8">
    <location>
        <begin position="239"/>
        <end position="259"/>
    </location>
</feature>
<dbReference type="EMBL" id="JAGGMS010000001">
    <property type="protein sequence ID" value="MBP2183081.1"/>
    <property type="molecule type" value="Genomic_DNA"/>
</dbReference>
<evidence type="ECO:0000256" key="3">
    <source>
        <dbReference type="ARBA" id="ARBA00022679"/>
    </source>
</evidence>
<feature type="transmembrane region" description="Helical" evidence="8">
    <location>
        <begin position="149"/>
        <end position="173"/>
    </location>
</feature>
<dbReference type="GO" id="GO:0016757">
    <property type="term" value="F:glycosyltransferase activity"/>
    <property type="evidence" value="ECO:0007669"/>
    <property type="project" value="UniProtKB-KW"/>
</dbReference>
<keyword evidence="10" id="KW-1185">Reference proteome</keyword>
<keyword evidence="4 8" id="KW-0812">Transmembrane</keyword>
<evidence type="ECO:0000256" key="7">
    <source>
        <dbReference type="ARBA" id="ARBA00024033"/>
    </source>
</evidence>
<comment type="caution">
    <text evidence="9">The sequence shown here is derived from an EMBL/GenBank/DDBJ whole genome shotgun (WGS) entry which is preliminary data.</text>
</comment>
<comment type="subcellular location">
    <subcellularLocation>
        <location evidence="1">Cell membrane</location>
        <topology evidence="1">Multi-pass membrane protein</topology>
    </subcellularLocation>
</comment>
<gene>
    <name evidence="9" type="ORF">JOM49_004607</name>
</gene>
<feature type="transmembrane region" description="Helical" evidence="8">
    <location>
        <begin position="67"/>
        <end position="96"/>
    </location>
</feature>
<keyword evidence="9" id="KW-0328">Glycosyltransferase</keyword>
<feature type="transmembrane region" description="Helical" evidence="8">
    <location>
        <begin position="271"/>
        <end position="294"/>
    </location>
</feature>
<keyword evidence="6 8" id="KW-0472">Membrane</keyword>
<evidence type="ECO:0000256" key="6">
    <source>
        <dbReference type="ARBA" id="ARBA00023136"/>
    </source>
</evidence>
<evidence type="ECO:0000256" key="2">
    <source>
        <dbReference type="ARBA" id="ARBA00022475"/>
    </source>
</evidence>
<evidence type="ECO:0000313" key="9">
    <source>
        <dbReference type="EMBL" id="MBP2183081.1"/>
    </source>
</evidence>
<name>A0ABS4PUH0_9PSEU</name>
<dbReference type="Pfam" id="PF09594">
    <property type="entry name" value="GT87"/>
    <property type="match status" value="1"/>
</dbReference>
<dbReference type="InterPro" id="IPR018584">
    <property type="entry name" value="GT87"/>
</dbReference>
<keyword evidence="3 9" id="KW-0808">Transferase</keyword>
<organism evidence="9 10">
    <name type="scientific">Amycolatopsis magusensis</name>
    <dbReference type="NCBI Taxonomy" id="882444"/>
    <lineage>
        <taxon>Bacteria</taxon>
        <taxon>Bacillati</taxon>
        <taxon>Actinomycetota</taxon>
        <taxon>Actinomycetes</taxon>
        <taxon>Pseudonocardiales</taxon>
        <taxon>Pseudonocardiaceae</taxon>
        <taxon>Amycolatopsis</taxon>
    </lineage>
</organism>
<proteinExistence type="inferred from homology"/>
<dbReference type="RefSeq" id="WP_209666293.1">
    <property type="nucleotide sequence ID" value="NZ_JAGGMS010000001.1"/>
</dbReference>
<evidence type="ECO:0000256" key="5">
    <source>
        <dbReference type="ARBA" id="ARBA00022989"/>
    </source>
</evidence>
<comment type="similarity">
    <text evidence="7">Belongs to the glycosyltransferase 87 family.</text>
</comment>
<reference evidence="9 10" key="1">
    <citation type="submission" date="2021-03" db="EMBL/GenBank/DDBJ databases">
        <title>Sequencing the genomes of 1000 actinobacteria strains.</title>
        <authorList>
            <person name="Klenk H.-P."/>
        </authorList>
    </citation>
    <scope>NUCLEOTIDE SEQUENCE [LARGE SCALE GENOMIC DNA]</scope>
    <source>
        <strain evidence="9 10">DSM 45510</strain>
    </source>
</reference>